<organism evidence="2 3">
    <name type="scientific">Streptomyces sedi</name>
    <dbReference type="NCBI Taxonomy" id="555059"/>
    <lineage>
        <taxon>Bacteria</taxon>
        <taxon>Bacillati</taxon>
        <taxon>Actinomycetota</taxon>
        <taxon>Actinomycetes</taxon>
        <taxon>Kitasatosporales</taxon>
        <taxon>Streptomycetaceae</taxon>
        <taxon>Streptomyces</taxon>
    </lineage>
</organism>
<dbReference type="AlphaFoldDB" id="A0A5C4V3B9"/>
<evidence type="ECO:0000259" key="1">
    <source>
        <dbReference type="Pfam" id="PF19054"/>
    </source>
</evidence>
<gene>
    <name evidence="2" type="ORF">FH715_13085</name>
</gene>
<dbReference type="Proteomes" id="UP000311713">
    <property type="component" value="Unassembled WGS sequence"/>
</dbReference>
<sequence length="108" mass="11849">MIEYQLARLVNVAELANISIRVVPLAAGAHAGIVTGPFSILRFPLTGDGKETEPPTVYADGYTGNLYLDKPKELERYETAFRGIWQAAHDEQASQRLIAEVAGEYEQG</sequence>
<feature type="domain" description="DUF5753" evidence="1">
    <location>
        <begin position="4"/>
        <end position="100"/>
    </location>
</feature>
<evidence type="ECO:0000313" key="2">
    <source>
        <dbReference type="EMBL" id="TNM30277.1"/>
    </source>
</evidence>
<keyword evidence="3" id="KW-1185">Reference proteome</keyword>
<dbReference type="InterPro" id="IPR043917">
    <property type="entry name" value="DUF5753"/>
</dbReference>
<comment type="caution">
    <text evidence="2">The sequence shown here is derived from an EMBL/GenBank/DDBJ whole genome shotgun (WGS) entry which is preliminary data.</text>
</comment>
<reference evidence="2 3" key="1">
    <citation type="submission" date="2019-06" db="EMBL/GenBank/DDBJ databases">
        <title>Draft genome of Streptomyces sedi sp. JCM16909.</title>
        <authorList>
            <person name="Klykleung N."/>
            <person name="Tanasupawat S."/>
            <person name="Kudo T."/>
            <person name="Yuki M."/>
            <person name="Ohkuma M."/>
        </authorList>
    </citation>
    <scope>NUCLEOTIDE SEQUENCE [LARGE SCALE GENOMIC DNA]</scope>
    <source>
        <strain evidence="2 3">JCM 16909</strain>
    </source>
</reference>
<name>A0A5C4V3B9_9ACTN</name>
<dbReference type="RefSeq" id="WP_139644687.1">
    <property type="nucleotide sequence ID" value="NZ_BAAAZS010000003.1"/>
</dbReference>
<evidence type="ECO:0000313" key="3">
    <source>
        <dbReference type="Proteomes" id="UP000311713"/>
    </source>
</evidence>
<dbReference type="OrthoDB" id="4285266at2"/>
<accession>A0A5C4V3B9</accession>
<proteinExistence type="predicted"/>
<dbReference type="Pfam" id="PF19054">
    <property type="entry name" value="DUF5753"/>
    <property type="match status" value="1"/>
</dbReference>
<dbReference type="EMBL" id="VDGT01000008">
    <property type="protein sequence ID" value="TNM30277.1"/>
    <property type="molecule type" value="Genomic_DNA"/>
</dbReference>
<protein>
    <recommendedName>
        <fullName evidence="1">DUF5753 domain-containing protein</fullName>
    </recommendedName>
</protein>